<accession>A0A5D4SRP5</accession>
<dbReference type="EMBL" id="VTES01000001">
    <property type="protein sequence ID" value="TYS66035.1"/>
    <property type="molecule type" value="Genomic_DNA"/>
</dbReference>
<evidence type="ECO:0008006" key="4">
    <source>
        <dbReference type="Google" id="ProtNLM"/>
    </source>
</evidence>
<dbReference type="GeneID" id="97351031"/>
<comment type="caution">
    <text evidence="2">The sequence shown here is derived from an EMBL/GenBank/DDBJ whole genome shotgun (WGS) entry which is preliminary data.</text>
</comment>
<protein>
    <recommendedName>
        <fullName evidence="4">DUF4025 domain-containing protein</fullName>
    </recommendedName>
</protein>
<name>A0A5D4SRP5_9BACI</name>
<organism evidence="2 3">
    <name type="scientific">Bacillus infantis</name>
    <dbReference type="NCBI Taxonomy" id="324767"/>
    <lineage>
        <taxon>Bacteria</taxon>
        <taxon>Bacillati</taxon>
        <taxon>Bacillota</taxon>
        <taxon>Bacilli</taxon>
        <taxon>Bacillales</taxon>
        <taxon>Bacillaceae</taxon>
        <taxon>Bacillus</taxon>
    </lineage>
</organism>
<sequence>MKKIDKGEMKMPKEPKGQSHYIYDDQGHSQVSAQIMDSYNSGVIDQENGRVDTYSSEEETK</sequence>
<feature type="region of interest" description="Disordered" evidence="1">
    <location>
        <begin position="1"/>
        <end position="22"/>
    </location>
</feature>
<dbReference type="Proteomes" id="UP000323732">
    <property type="component" value="Unassembled WGS sequence"/>
</dbReference>
<feature type="region of interest" description="Disordered" evidence="1">
    <location>
        <begin position="40"/>
        <end position="61"/>
    </location>
</feature>
<gene>
    <name evidence="2" type="ORF">FZD47_00660</name>
</gene>
<reference evidence="2 3" key="1">
    <citation type="submission" date="2019-08" db="EMBL/GenBank/DDBJ databases">
        <title>Bacillus genomes from the desert of Cuatro Cienegas, Coahuila.</title>
        <authorList>
            <person name="Olmedo-Alvarez G."/>
        </authorList>
    </citation>
    <scope>NUCLEOTIDE SEQUENCE [LARGE SCALE GENOMIC DNA]</scope>
    <source>
        <strain evidence="2 3">CH37_1T</strain>
    </source>
</reference>
<evidence type="ECO:0000256" key="1">
    <source>
        <dbReference type="SAM" id="MobiDB-lite"/>
    </source>
</evidence>
<evidence type="ECO:0000313" key="2">
    <source>
        <dbReference type="EMBL" id="TYS66035.1"/>
    </source>
</evidence>
<dbReference type="RefSeq" id="WP_009791720.1">
    <property type="nucleotide sequence ID" value="NZ_CP160000.1"/>
</dbReference>
<proteinExistence type="predicted"/>
<dbReference type="AlphaFoldDB" id="A0A5D4SRP5"/>
<evidence type="ECO:0000313" key="3">
    <source>
        <dbReference type="Proteomes" id="UP000323732"/>
    </source>
</evidence>